<dbReference type="Pfam" id="PF11898">
    <property type="entry name" value="DUF3418"/>
    <property type="match status" value="1"/>
</dbReference>
<protein>
    <submittedName>
        <fullName evidence="8">ATP-dependent RNA helicase HrpA</fullName>
        <ecNumber evidence="8">3.6.4.13</ecNumber>
    </submittedName>
</protein>
<dbReference type="InterPro" id="IPR010222">
    <property type="entry name" value="RNA_helicase_HrpA"/>
</dbReference>
<keyword evidence="3 8" id="KW-0347">Helicase</keyword>
<dbReference type="SMART" id="SM00490">
    <property type="entry name" value="HELICc"/>
    <property type="match status" value="1"/>
</dbReference>
<dbReference type="Gene3D" id="1.20.120.1080">
    <property type="match status" value="1"/>
</dbReference>
<dbReference type="Proteomes" id="UP000614424">
    <property type="component" value="Unassembled WGS sequence"/>
</dbReference>
<dbReference type="PANTHER" id="PTHR18934">
    <property type="entry name" value="ATP-DEPENDENT RNA HELICASE"/>
    <property type="match status" value="1"/>
</dbReference>
<dbReference type="FunFam" id="1.20.120.1080:FF:000005">
    <property type="entry name" value="ATP-dependent helicase HrpA"/>
    <property type="match status" value="1"/>
</dbReference>
<dbReference type="InterPro" id="IPR027417">
    <property type="entry name" value="P-loop_NTPase"/>
</dbReference>
<evidence type="ECO:0000256" key="3">
    <source>
        <dbReference type="ARBA" id="ARBA00022806"/>
    </source>
</evidence>
<gene>
    <name evidence="8" type="primary">hrpA</name>
    <name evidence="8" type="ORF">H8E41_07165</name>
</gene>
<dbReference type="Pfam" id="PF00271">
    <property type="entry name" value="Helicase_C"/>
    <property type="match status" value="1"/>
</dbReference>
<dbReference type="InterPro" id="IPR011709">
    <property type="entry name" value="DEAD-box_helicase_OB_fold"/>
</dbReference>
<dbReference type="InterPro" id="IPR011545">
    <property type="entry name" value="DEAD/DEAH_box_helicase_dom"/>
</dbReference>
<accession>A0A8J6NCW4</accession>
<reference evidence="8 9" key="1">
    <citation type="submission" date="2020-08" db="EMBL/GenBank/DDBJ databases">
        <title>Bridging the membrane lipid divide: bacteria of the FCB group superphylum have the potential to synthesize archaeal ether lipids.</title>
        <authorList>
            <person name="Villanueva L."/>
            <person name="Von Meijenfeldt F.A.B."/>
            <person name="Westbye A.B."/>
            <person name="Yadav S."/>
            <person name="Hopmans E.C."/>
            <person name="Dutilh B.E."/>
            <person name="Sinninghe Damste J.S."/>
        </authorList>
    </citation>
    <scope>NUCLEOTIDE SEQUENCE [LARGE SCALE GENOMIC DNA]</scope>
    <source>
        <strain evidence="8">NIOZ-UU47</strain>
    </source>
</reference>
<dbReference type="GO" id="GO:0005524">
    <property type="term" value="F:ATP binding"/>
    <property type="evidence" value="ECO:0007669"/>
    <property type="project" value="UniProtKB-KW"/>
</dbReference>
<dbReference type="Pfam" id="PF00270">
    <property type="entry name" value="DEAD"/>
    <property type="match status" value="1"/>
</dbReference>
<dbReference type="EMBL" id="JACNJZ010000097">
    <property type="protein sequence ID" value="MBC8317670.1"/>
    <property type="molecule type" value="Genomic_DNA"/>
</dbReference>
<name>A0A8J6NCW4_9BACT</name>
<dbReference type="InterPro" id="IPR014001">
    <property type="entry name" value="Helicase_ATP-bd"/>
</dbReference>
<evidence type="ECO:0000259" key="6">
    <source>
        <dbReference type="PROSITE" id="PS51192"/>
    </source>
</evidence>
<dbReference type="PANTHER" id="PTHR18934:SF99">
    <property type="entry name" value="ATP-DEPENDENT RNA HELICASE DHX37-RELATED"/>
    <property type="match status" value="1"/>
</dbReference>
<feature type="compositionally biased region" description="Basic and acidic residues" evidence="5">
    <location>
        <begin position="568"/>
        <end position="586"/>
    </location>
</feature>
<dbReference type="InterPro" id="IPR024590">
    <property type="entry name" value="HrpA_C"/>
</dbReference>
<dbReference type="PROSITE" id="PS51194">
    <property type="entry name" value="HELICASE_CTER"/>
    <property type="match status" value="1"/>
</dbReference>
<evidence type="ECO:0000256" key="2">
    <source>
        <dbReference type="ARBA" id="ARBA00022801"/>
    </source>
</evidence>
<dbReference type="InterPro" id="IPR001650">
    <property type="entry name" value="Helicase_C-like"/>
</dbReference>
<feature type="domain" description="Helicase C-terminal" evidence="7">
    <location>
        <begin position="212"/>
        <end position="389"/>
    </location>
</feature>
<keyword evidence="4" id="KW-0067">ATP-binding</keyword>
<evidence type="ECO:0000256" key="1">
    <source>
        <dbReference type="ARBA" id="ARBA00022741"/>
    </source>
</evidence>
<dbReference type="SMART" id="SM00847">
    <property type="entry name" value="HA2"/>
    <property type="match status" value="1"/>
</dbReference>
<dbReference type="GO" id="GO:0003723">
    <property type="term" value="F:RNA binding"/>
    <property type="evidence" value="ECO:0007669"/>
    <property type="project" value="TreeGrafter"/>
</dbReference>
<dbReference type="FunFam" id="3.40.50.300:FF:001922">
    <property type="entry name" value="DEAH (Asp-Glu-Ala-His) box polypeptide 29"/>
    <property type="match status" value="1"/>
</dbReference>
<evidence type="ECO:0000313" key="9">
    <source>
        <dbReference type="Proteomes" id="UP000614424"/>
    </source>
</evidence>
<evidence type="ECO:0000259" key="7">
    <source>
        <dbReference type="PROSITE" id="PS51194"/>
    </source>
</evidence>
<dbReference type="GO" id="GO:0003724">
    <property type="term" value="F:RNA helicase activity"/>
    <property type="evidence" value="ECO:0007669"/>
    <property type="project" value="UniProtKB-EC"/>
</dbReference>
<feature type="domain" description="Helicase ATP-binding" evidence="6">
    <location>
        <begin position="25"/>
        <end position="187"/>
    </location>
</feature>
<dbReference type="InterPro" id="IPR007502">
    <property type="entry name" value="Helicase-assoc_dom"/>
</dbReference>
<organism evidence="8 9">
    <name type="scientific">Candidatus Desulfobia pelagia</name>
    <dbReference type="NCBI Taxonomy" id="2841692"/>
    <lineage>
        <taxon>Bacteria</taxon>
        <taxon>Pseudomonadati</taxon>
        <taxon>Thermodesulfobacteriota</taxon>
        <taxon>Desulfobulbia</taxon>
        <taxon>Desulfobulbales</taxon>
        <taxon>Desulfobulbaceae</taxon>
        <taxon>Candidatus Desulfobia</taxon>
    </lineage>
</organism>
<dbReference type="SMART" id="SM00487">
    <property type="entry name" value="DEXDc"/>
    <property type="match status" value="1"/>
</dbReference>
<dbReference type="Gene3D" id="3.40.50.300">
    <property type="entry name" value="P-loop containing nucleotide triphosphate hydrolases"/>
    <property type="match status" value="2"/>
</dbReference>
<dbReference type="CDD" id="cd18791">
    <property type="entry name" value="SF2_C_RHA"/>
    <property type="match status" value="1"/>
</dbReference>
<keyword evidence="1" id="KW-0547">Nucleotide-binding</keyword>
<evidence type="ECO:0000313" key="8">
    <source>
        <dbReference type="EMBL" id="MBC8317670.1"/>
    </source>
</evidence>
<evidence type="ECO:0000256" key="4">
    <source>
        <dbReference type="ARBA" id="ARBA00022840"/>
    </source>
</evidence>
<proteinExistence type="predicted"/>
<comment type="caution">
    <text evidence="8">The sequence shown here is derived from an EMBL/GenBank/DDBJ whole genome shotgun (WGS) entry which is preliminary data.</text>
</comment>
<dbReference type="SUPFAM" id="SSF52540">
    <property type="entry name" value="P-loop containing nucleoside triphosphate hydrolases"/>
    <property type="match status" value="1"/>
</dbReference>
<evidence type="ECO:0000256" key="5">
    <source>
        <dbReference type="SAM" id="MobiDB-lite"/>
    </source>
</evidence>
<dbReference type="SMART" id="SM00382">
    <property type="entry name" value="AAA"/>
    <property type="match status" value="1"/>
</dbReference>
<sequence length="1286" mass="146207">MTVLQKILDSYPSHLPVVAERQRILEAIIQHPVIVVAGDTGSGKTTQLPKICLEAGRGQKKRIGCTQPRRIAATSVASRVSEELGTLGSLAGYKIRFSDQTGPDTRIKFMTDGILLAEARSDHLLSSYDTIIIDEAHERSLNIDFLLGILKRIQSRRKDLKIIVTSATIDTEKFSRCFDNAPIIEVSGRTYPVEIRYQEEVDDQEGTYVERAVDSVFDICAHDAPGDILVFMPTERDIRETVDLLSNGFRTGSGRKSGHQPPPLVLPLFGRLSGSEQNQVFRSSKQQKIIVATNVAETSLTVPGIRYVVDTGFARISSYNVRARTTKLPVTAVSRASCDQRAGRCGRVGPGVCVRLYSEENYINRTEFTPPEIVRSNLADVILRMIDLKLGRPEKFPFIDPPSSRAIRDGYSLLQELGALTGSRKMTDRGHLMAQLPLDPRISRMIIEASTNNCLREVVIIAAALSIQDPRVRPAEFAKAADEAHQRFTSPVSDFLSYIFLWDLYHNVIEKTKSKSQLRKFCKNHFLSYQRMREWLDIHKQIWGVLAGQGRGKKSEGQHPFLKSSCRNKKEEKKGRKPKDPDVKNQEIAGEEYKGGYDAIHQSILAGNLRNIGLKKEKNIYQGGQGKELMVFPGSAQFNRGGQWVMAAELIETSKLFARVVATIKPEWIESLAGQLCRSSYSEPHWEKRRGQVVALERVTLFGLVIVAGRRINYGPVNPEEARQIFIQSALVDGELGAQHFGFLDKNQRLVKTLEEFEDRVRRRDIIVDDYDIYQFYETRIPDRIVNRAALKRLIKTRESDDFLVMKKTDILKELPEAGELTDFPTSIQVGEYTLALSYTFQPGSDTDGVTVHLPSDLLGHVGQQKFDWLVPGLLLEKIIFLLKGLPKSIRRQLVPVPQTAKQFLDELTLFKGSLFHQLEEVIYKRFRIRVEPSCWPLDGLPAHLKMRFAIKNEKGKEIAATRNFSELLRTSQPRVVGEGFEKIKKKWERGPITKWDFAALPERITLKDSDGRLTGFAWPGLSAGDRDISIRLFVSQDEARESSRKGLAALYRIYFPRQWKEAAKDFMISRSHWALYEGVGTHEQINDDLFSFIMTEIFQLHAGTIPGIQDFEARIAFVKKNGIYTPGKKMMEEVVELLRERRKVLDFIGKIEESGKGLDKKTCALFRDQVKELLPPRFLAYMTRDQLSHYPRYFKAISIRMERRMTSPAKDTVKDAKLQPYVAQLAECVKRKNRSGELYEAVSQFKQMIEEFKVSLFAQELKTAFPVSSRRLDEKLREIKVLSIE</sequence>
<keyword evidence="2 8" id="KW-0378">Hydrolase</keyword>
<feature type="region of interest" description="Disordered" evidence="5">
    <location>
        <begin position="550"/>
        <end position="586"/>
    </location>
</feature>
<dbReference type="Pfam" id="PF07717">
    <property type="entry name" value="OB_NTP_bind"/>
    <property type="match status" value="1"/>
</dbReference>
<dbReference type="InterPro" id="IPR003593">
    <property type="entry name" value="AAA+_ATPase"/>
</dbReference>
<dbReference type="Pfam" id="PF21010">
    <property type="entry name" value="HA2_C"/>
    <property type="match status" value="1"/>
</dbReference>
<dbReference type="NCBIfam" id="TIGR01967">
    <property type="entry name" value="DEAH_box_HrpA"/>
    <property type="match status" value="1"/>
</dbReference>
<dbReference type="PROSITE" id="PS51192">
    <property type="entry name" value="HELICASE_ATP_BIND_1"/>
    <property type="match status" value="1"/>
</dbReference>
<dbReference type="GO" id="GO:0016787">
    <property type="term" value="F:hydrolase activity"/>
    <property type="evidence" value="ECO:0007669"/>
    <property type="project" value="UniProtKB-KW"/>
</dbReference>
<dbReference type="EC" id="3.6.4.13" evidence="8"/>